<proteinExistence type="predicted"/>
<dbReference type="GO" id="GO:0009036">
    <property type="term" value="F:type II site-specific deoxyribonuclease activity"/>
    <property type="evidence" value="ECO:0007669"/>
    <property type="project" value="UniProtKB-EC"/>
</dbReference>
<dbReference type="Pfam" id="PF09545">
    <property type="entry name" value="RE_AccI"/>
    <property type="match status" value="1"/>
</dbReference>
<protein>
    <submittedName>
        <fullName evidence="1">Type-2 restriction enzyme AccI</fullName>
        <ecNumber evidence="1">3.1.21.4</ecNumber>
    </submittedName>
</protein>
<dbReference type="Proteomes" id="UP000318294">
    <property type="component" value="Unassembled WGS sequence"/>
</dbReference>
<comment type="caution">
    <text evidence="1">The sequence shown here is derived from an EMBL/GenBank/DDBJ whole genome shotgun (WGS) entry which is preliminary data.</text>
</comment>
<gene>
    <name evidence="1" type="primary">accIR</name>
    <name evidence="1" type="ORF">Tchar_02642</name>
</gene>
<dbReference type="OrthoDB" id="9768133at2"/>
<organism evidence="1 2">
    <name type="scientific">Tepidimonas charontis</name>
    <dbReference type="NCBI Taxonomy" id="2267262"/>
    <lineage>
        <taxon>Bacteria</taxon>
        <taxon>Pseudomonadati</taxon>
        <taxon>Pseudomonadota</taxon>
        <taxon>Betaproteobacteria</taxon>
        <taxon>Burkholderiales</taxon>
        <taxon>Tepidimonas</taxon>
    </lineage>
</organism>
<evidence type="ECO:0000313" key="1">
    <source>
        <dbReference type="EMBL" id="TSE28942.1"/>
    </source>
</evidence>
<keyword evidence="2" id="KW-1185">Reference proteome</keyword>
<name>A0A554WZD2_9BURK</name>
<dbReference type="AlphaFoldDB" id="A0A554WZD2"/>
<accession>A0A554WZD2</accession>
<sequence length="322" mass="36831">MANSEFLTNKEQGDWAEKLVQTAINEGELGLLAVRYGRSESLAAGDEGFEEFYASYQAELNEIGKRPDILIFERAHFPTDPDTSSDEVVSRAIAAIEVRSSSFLANRYAAYMEQRGAAALEACNRIRKEILGSELADLLREKNEELYRFLESAKNESFKQLDFRRPSWSSSAQLRRLSELLGDLKKHIAILHKRDYLSITPKVEDIALVNRWIQRFGVKHYYLQVFFDKAYLIPFEQILQIAADSKKEGDVFSVERDVKNQGKTTIKINVQVGREVIGKIDMPEHRSQMKEFERGRLLFYVTFEGGRGYIDGPLLKEVLGVC</sequence>
<dbReference type="InterPro" id="IPR019054">
    <property type="entry name" value="Restrct_endonuc_II_AccI"/>
</dbReference>
<dbReference type="EC" id="3.1.21.4" evidence="1"/>
<evidence type="ECO:0000313" key="2">
    <source>
        <dbReference type="Proteomes" id="UP000318294"/>
    </source>
</evidence>
<keyword evidence="1" id="KW-0378">Hydrolase</keyword>
<reference evidence="1 2" key="1">
    <citation type="submission" date="2019-07" db="EMBL/GenBank/DDBJ databases">
        <title>Tepidimonas charontis SPSP-6 draft genome.</title>
        <authorList>
            <person name="Da Costa M.S."/>
            <person name="Froufe H.J.C."/>
            <person name="Egas C."/>
            <person name="Albuquerque L."/>
        </authorList>
    </citation>
    <scope>NUCLEOTIDE SEQUENCE [LARGE SCALE GENOMIC DNA]</scope>
    <source>
        <strain evidence="1 2">SPSP-6</strain>
    </source>
</reference>
<dbReference type="EMBL" id="VJON01000078">
    <property type="protein sequence ID" value="TSE28942.1"/>
    <property type="molecule type" value="Genomic_DNA"/>
</dbReference>